<dbReference type="EMBL" id="JACTNZ010000003">
    <property type="protein sequence ID" value="KAG5558867.1"/>
    <property type="molecule type" value="Genomic_DNA"/>
</dbReference>
<comment type="caution">
    <text evidence="1">The sequence shown here is derived from an EMBL/GenBank/DDBJ whole genome shotgun (WGS) entry which is preliminary data.</text>
</comment>
<protein>
    <submittedName>
        <fullName evidence="1">Uncharacterized protein</fullName>
    </submittedName>
</protein>
<sequence length="158" mass="17996">MPRVDGSAGVVSLLVGLILRNRGMREARKGSVDSRVRLQKIEARMMHGRVLSVRGFGFRKPRHEGGTEGFHRFVSLALGTDARMRHRRAPLIRGFGFEKPRHGRAPSIHGFSFGKSRHEGGTEKFHWFCGFDFGNRCTNEAWKGSVDSWVRLREPMHK</sequence>
<accession>A0AAV6L4G8</accession>
<proteinExistence type="predicted"/>
<gene>
    <name evidence="1" type="ORF">RHGRI_008725</name>
</gene>
<evidence type="ECO:0000313" key="1">
    <source>
        <dbReference type="EMBL" id="KAG5558867.1"/>
    </source>
</evidence>
<evidence type="ECO:0000313" key="2">
    <source>
        <dbReference type="Proteomes" id="UP000823749"/>
    </source>
</evidence>
<name>A0AAV6L4G8_9ERIC</name>
<dbReference type="Proteomes" id="UP000823749">
    <property type="component" value="Chromosome 3"/>
</dbReference>
<organism evidence="1 2">
    <name type="scientific">Rhododendron griersonianum</name>
    <dbReference type="NCBI Taxonomy" id="479676"/>
    <lineage>
        <taxon>Eukaryota</taxon>
        <taxon>Viridiplantae</taxon>
        <taxon>Streptophyta</taxon>
        <taxon>Embryophyta</taxon>
        <taxon>Tracheophyta</taxon>
        <taxon>Spermatophyta</taxon>
        <taxon>Magnoliopsida</taxon>
        <taxon>eudicotyledons</taxon>
        <taxon>Gunneridae</taxon>
        <taxon>Pentapetalae</taxon>
        <taxon>asterids</taxon>
        <taxon>Ericales</taxon>
        <taxon>Ericaceae</taxon>
        <taxon>Ericoideae</taxon>
        <taxon>Rhodoreae</taxon>
        <taxon>Rhododendron</taxon>
    </lineage>
</organism>
<keyword evidence="2" id="KW-1185">Reference proteome</keyword>
<reference evidence="1" key="1">
    <citation type="submission" date="2020-08" db="EMBL/GenBank/DDBJ databases">
        <title>Plant Genome Project.</title>
        <authorList>
            <person name="Zhang R.-G."/>
        </authorList>
    </citation>
    <scope>NUCLEOTIDE SEQUENCE</scope>
    <source>
        <strain evidence="1">WSP0</strain>
        <tissue evidence="1">Leaf</tissue>
    </source>
</reference>
<dbReference type="AlphaFoldDB" id="A0AAV6L4G8"/>